<sequence>MIGNWFVYFCIANKKSSKVLKDITGLISNFLKKMKASIGRLSETFKLSRTETLTKKNFQTRLEYLMHVK</sequence>
<keyword evidence="2" id="KW-1185">Reference proteome</keyword>
<evidence type="ECO:0000313" key="2">
    <source>
        <dbReference type="Proteomes" id="UP000827092"/>
    </source>
</evidence>
<organism evidence="1 2">
    <name type="scientific">Oedothorax gibbosus</name>
    <dbReference type="NCBI Taxonomy" id="931172"/>
    <lineage>
        <taxon>Eukaryota</taxon>
        <taxon>Metazoa</taxon>
        <taxon>Ecdysozoa</taxon>
        <taxon>Arthropoda</taxon>
        <taxon>Chelicerata</taxon>
        <taxon>Arachnida</taxon>
        <taxon>Araneae</taxon>
        <taxon>Araneomorphae</taxon>
        <taxon>Entelegynae</taxon>
        <taxon>Araneoidea</taxon>
        <taxon>Linyphiidae</taxon>
        <taxon>Erigoninae</taxon>
        <taxon>Oedothorax</taxon>
    </lineage>
</organism>
<comment type="caution">
    <text evidence="1">The sequence shown here is derived from an EMBL/GenBank/DDBJ whole genome shotgun (WGS) entry which is preliminary data.</text>
</comment>
<accession>A0AAV6UJM6</accession>
<dbReference type="AlphaFoldDB" id="A0AAV6UJM6"/>
<gene>
    <name evidence="1" type="ORF">JTE90_022671</name>
</gene>
<proteinExistence type="predicted"/>
<reference evidence="1 2" key="1">
    <citation type="journal article" date="2022" name="Nat. Ecol. Evol.">
        <title>A masculinizing supergene underlies an exaggerated male reproductive morph in a spider.</title>
        <authorList>
            <person name="Hendrickx F."/>
            <person name="De Corte Z."/>
            <person name="Sonet G."/>
            <person name="Van Belleghem S.M."/>
            <person name="Kostlbacher S."/>
            <person name="Vangestel C."/>
        </authorList>
    </citation>
    <scope>NUCLEOTIDE SEQUENCE [LARGE SCALE GENOMIC DNA]</scope>
    <source>
        <strain evidence="1">W744_W776</strain>
    </source>
</reference>
<dbReference type="EMBL" id="JAFNEN010000367">
    <property type="protein sequence ID" value="KAG8184620.1"/>
    <property type="molecule type" value="Genomic_DNA"/>
</dbReference>
<dbReference type="Proteomes" id="UP000827092">
    <property type="component" value="Unassembled WGS sequence"/>
</dbReference>
<name>A0AAV6UJM6_9ARAC</name>
<protein>
    <submittedName>
        <fullName evidence="1">Uncharacterized protein</fullName>
    </submittedName>
</protein>
<evidence type="ECO:0000313" key="1">
    <source>
        <dbReference type="EMBL" id="KAG8184620.1"/>
    </source>
</evidence>